<name>D5WXH5_KYRT2</name>
<dbReference type="Pfam" id="PF02885">
    <property type="entry name" value="Glycos_trans_3N"/>
    <property type="match status" value="1"/>
</dbReference>
<protein>
    <submittedName>
        <fullName evidence="7">Anthranilate phosphoribosyltransferase</fullName>
        <ecNumber evidence="7">2.4.2.18</ecNumber>
    </submittedName>
</protein>
<dbReference type="GO" id="GO:0004048">
    <property type="term" value="F:anthranilate phosphoribosyltransferase activity"/>
    <property type="evidence" value="ECO:0007669"/>
    <property type="project" value="UniProtKB-EC"/>
</dbReference>
<keyword evidence="8" id="KW-1185">Reference proteome</keyword>
<dbReference type="Pfam" id="PF00591">
    <property type="entry name" value="Glycos_transf_3"/>
    <property type="match status" value="1"/>
</dbReference>
<evidence type="ECO:0000256" key="3">
    <source>
        <dbReference type="ARBA" id="ARBA00022822"/>
    </source>
</evidence>
<dbReference type="Gene3D" id="3.40.1030.10">
    <property type="entry name" value="Nucleoside phosphorylase/phosphoribosyltransferase catalytic domain"/>
    <property type="match status" value="1"/>
</dbReference>
<dbReference type="KEGG" id="bts:Btus_1166"/>
<dbReference type="Proteomes" id="UP000002368">
    <property type="component" value="Chromosome"/>
</dbReference>
<evidence type="ECO:0000256" key="2">
    <source>
        <dbReference type="ARBA" id="ARBA00022679"/>
    </source>
</evidence>
<evidence type="ECO:0000313" key="7">
    <source>
        <dbReference type="EMBL" id="ADG05896.1"/>
    </source>
</evidence>
<evidence type="ECO:0000259" key="5">
    <source>
        <dbReference type="Pfam" id="PF00591"/>
    </source>
</evidence>
<dbReference type="InterPro" id="IPR036320">
    <property type="entry name" value="Glycosyl_Trfase_fam3_N_dom_sf"/>
</dbReference>
<dbReference type="SUPFAM" id="SSF47648">
    <property type="entry name" value="Nucleoside phosphorylase/phosphoribosyltransferase N-terminal domain"/>
    <property type="match status" value="1"/>
</dbReference>
<dbReference type="Gene3D" id="1.20.970.10">
    <property type="entry name" value="Transferase, Pyrimidine Nucleoside Phosphorylase, Chain C"/>
    <property type="match status" value="1"/>
</dbReference>
<dbReference type="PANTHER" id="PTHR43285">
    <property type="entry name" value="ANTHRANILATE PHOSPHORIBOSYLTRANSFERASE"/>
    <property type="match status" value="1"/>
</dbReference>
<accession>D5WXH5</accession>
<evidence type="ECO:0000256" key="1">
    <source>
        <dbReference type="ARBA" id="ARBA00022676"/>
    </source>
</evidence>
<keyword evidence="4" id="KW-0057">Aromatic amino acid biosynthesis</keyword>
<evidence type="ECO:0000256" key="4">
    <source>
        <dbReference type="ARBA" id="ARBA00023141"/>
    </source>
</evidence>
<reference evidence="7 8" key="1">
    <citation type="journal article" date="2011" name="Stand. Genomic Sci.">
        <title>Complete genome sequence of the thermophilic, hydrogen-oxidizing Bacillus tusciae type strain (T2) and reclassification in the new genus, Kyrpidia gen. nov. as Kyrpidia tusciae comb. nov. and emendation of the family Alicyclobacillaceae da Costa and Rainey, 2010.</title>
        <authorList>
            <person name="Klenk H.P."/>
            <person name="Lapidus A."/>
            <person name="Chertkov O."/>
            <person name="Copeland A."/>
            <person name="Del Rio T.G."/>
            <person name="Nolan M."/>
            <person name="Lucas S."/>
            <person name="Chen F."/>
            <person name="Tice H."/>
            <person name="Cheng J.F."/>
            <person name="Han C."/>
            <person name="Bruce D."/>
            <person name="Goodwin L."/>
            <person name="Pitluck S."/>
            <person name="Pati A."/>
            <person name="Ivanova N."/>
            <person name="Mavromatis K."/>
            <person name="Daum C."/>
            <person name="Chen A."/>
            <person name="Palaniappan K."/>
            <person name="Chang Y.J."/>
            <person name="Land M."/>
            <person name="Hauser L."/>
            <person name="Jeffries C.D."/>
            <person name="Detter J.C."/>
            <person name="Rohde M."/>
            <person name="Abt B."/>
            <person name="Pukall R."/>
            <person name="Goker M."/>
            <person name="Bristow J."/>
            <person name="Markowitz V."/>
            <person name="Hugenholtz P."/>
            <person name="Eisen J.A."/>
        </authorList>
    </citation>
    <scope>NUCLEOTIDE SEQUENCE [LARGE SCALE GENOMIC DNA]</scope>
    <source>
        <strain evidence="7 8">DSM 2912</strain>
    </source>
</reference>
<dbReference type="STRING" id="562970.Btus_1166"/>
<feature type="domain" description="Glycosyl transferase family 3" evidence="5">
    <location>
        <begin position="86"/>
        <end position="331"/>
    </location>
</feature>
<feature type="domain" description="Glycosyl transferase family 3 N-terminal" evidence="6">
    <location>
        <begin position="9"/>
        <end position="74"/>
    </location>
</feature>
<keyword evidence="3" id="KW-0822">Tryptophan biosynthesis</keyword>
<keyword evidence="2 7" id="KW-0808">Transferase</keyword>
<dbReference type="GO" id="GO:0000162">
    <property type="term" value="P:L-tryptophan biosynthetic process"/>
    <property type="evidence" value="ECO:0007669"/>
    <property type="project" value="UniProtKB-KW"/>
</dbReference>
<gene>
    <name evidence="7" type="ordered locus">Btus_1166</name>
</gene>
<dbReference type="eggNOG" id="COG0547">
    <property type="taxonomic scope" value="Bacteria"/>
</dbReference>
<dbReference type="EMBL" id="CP002017">
    <property type="protein sequence ID" value="ADG05896.1"/>
    <property type="molecule type" value="Genomic_DNA"/>
</dbReference>
<dbReference type="GO" id="GO:0005829">
    <property type="term" value="C:cytosol"/>
    <property type="evidence" value="ECO:0007669"/>
    <property type="project" value="TreeGrafter"/>
</dbReference>
<proteinExistence type="predicted"/>
<dbReference type="InterPro" id="IPR017459">
    <property type="entry name" value="Glycosyl_Trfase_fam3_N_dom"/>
</dbReference>
<dbReference type="OrthoDB" id="9926at2"/>
<dbReference type="RefSeq" id="WP_013075186.1">
    <property type="nucleotide sequence ID" value="NC_014098.1"/>
</dbReference>
<keyword evidence="3" id="KW-0028">Amino-acid biosynthesis</keyword>
<dbReference type="InterPro" id="IPR000312">
    <property type="entry name" value="Glycosyl_Trfase_fam3"/>
</dbReference>
<dbReference type="PANTHER" id="PTHR43285:SF2">
    <property type="entry name" value="ANTHRANILATE PHOSPHORIBOSYLTRANSFERASE"/>
    <property type="match status" value="1"/>
</dbReference>
<evidence type="ECO:0000259" key="6">
    <source>
        <dbReference type="Pfam" id="PF02885"/>
    </source>
</evidence>
<dbReference type="EC" id="2.4.2.18" evidence="7"/>
<dbReference type="HOGENOM" id="CLU_034315_0_0_9"/>
<evidence type="ECO:0000313" key="8">
    <source>
        <dbReference type="Proteomes" id="UP000002368"/>
    </source>
</evidence>
<dbReference type="AlphaFoldDB" id="D5WXH5"/>
<sequence length="349" mass="39005">MTETWSIHELIHKVGRGGRGARDLTRDEARHMAERMYRRDLTDAQLGAFLLAERMKGETAEEVHAFIETWRAHAPSWPAHLLPEALDVAGGYDGRTKTFCASVAAAVLAADLGVKQFLHGSLPLPPKYGLTVGEVLSALRVSAVRAESHADRHVRVGIVFLDTESWLSPLAELRSVREQLGLRTFIHSVEKLINPGRSEYRIVGAFHRPAFERYAAVCELDGVRRCVLIQGVEGSEDPYPNRATSVYVFDGHRWNIEAFDPRPYGLEADPTCPPDADLQARYTESVLAGEKSSYARWAVWSAAVRLFARGAAVSLDEAVERVRDHWRTGRAEGRLKQWQHSEWLAPHAG</sequence>
<dbReference type="SUPFAM" id="SSF52418">
    <property type="entry name" value="Nucleoside phosphorylase/phosphoribosyltransferase catalytic domain"/>
    <property type="match status" value="1"/>
</dbReference>
<dbReference type="InterPro" id="IPR005940">
    <property type="entry name" value="Anthranilate_Pribosyl_Tfrase"/>
</dbReference>
<keyword evidence="1 7" id="KW-0328">Glycosyltransferase</keyword>
<organism evidence="7 8">
    <name type="scientific">Kyrpidia tusciae (strain DSM 2912 / NBRC 15312 / T2)</name>
    <name type="common">Bacillus tusciae</name>
    <dbReference type="NCBI Taxonomy" id="562970"/>
    <lineage>
        <taxon>Bacteria</taxon>
        <taxon>Bacillati</taxon>
        <taxon>Bacillota</taxon>
        <taxon>Bacilli</taxon>
        <taxon>Bacillales</taxon>
        <taxon>Alicyclobacillaceae</taxon>
        <taxon>Kyrpidia</taxon>
    </lineage>
</organism>
<dbReference type="InterPro" id="IPR035902">
    <property type="entry name" value="Nuc_phospho_transferase"/>
</dbReference>